<evidence type="ECO:0000256" key="1">
    <source>
        <dbReference type="ARBA" id="ARBA00004365"/>
    </source>
</evidence>
<organism evidence="11 12">
    <name type="scientific">Clostridium carboxidivorans P7</name>
    <dbReference type="NCBI Taxonomy" id="536227"/>
    <lineage>
        <taxon>Bacteria</taxon>
        <taxon>Bacillati</taxon>
        <taxon>Bacillota</taxon>
        <taxon>Clostridia</taxon>
        <taxon>Eubacteriales</taxon>
        <taxon>Clostridiaceae</taxon>
        <taxon>Clostridium</taxon>
    </lineage>
</organism>
<keyword evidence="6" id="KW-0975">Bacterial flagellum</keyword>
<dbReference type="InterPro" id="IPR002371">
    <property type="entry name" value="FlgK"/>
</dbReference>
<dbReference type="PANTHER" id="PTHR30033:SF1">
    <property type="entry name" value="FLAGELLAR HOOK-ASSOCIATED PROTEIN 1"/>
    <property type="match status" value="1"/>
</dbReference>
<dbReference type="Pfam" id="PF06429">
    <property type="entry name" value="Flg_bbr_C"/>
    <property type="match status" value="1"/>
</dbReference>
<evidence type="ECO:0000313" key="11">
    <source>
        <dbReference type="EMBL" id="EET88891.1"/>
    </source>
</evidence>
<evidence type="ECO:0000256" key="3">
    <source>
        <dbReference type="ARBA" id="ARBA00009677"/>
    </source>
</evidence>
<feature type="compositionally biased region" description="Basic and acidic residues" evidence="7">
    <location>
        <begin position="240"/>
        <end position="252"/>
    </location>
</feature>
<gene>
    <name evidence="11" type="ORF">CcarbDRAFT_0714</name>
</gene>
<dbReference type="SUPFAM" id="SSF64518">
    <property type="entry name" value="Phase 1 flagellin"/>
    <property type="match status" value="1"/>
</dbReference>
<comment type="subcellular location">
    <subcellularLocation>
        <location evidence="1">Bacterial flagellum</location>
    </subcellularLocation>
    <subcellularLocation>
        <location evidence="2">Secreted</location>
    </subcellularLocation>
</comment>
<dbReference type="GO" id="GO:0005198">
    <property type="term" value="F:structural molecule activity"/>
    <property type="evidence" value="ECO:0007669"/>
    <property type="project" value="InterPro"/>
</dbReference>
<feature type="domain" description="Flagellar basal body rod protein N-terminal" evidence="8">
    <location>
        <begin position="8"/>
        <end position="37"/>
    </location>
</feature>
<evidence type="ECO:0000313" key="12">
    <source>
        <dbReference type="Proteomes" id="UP000004198"/>
    </source>
</evidence>
<dbReference type="OrthoDB" id="9802553at2"/>
<sequence length="649" mass="70896">MSGLFGTLNISKSGMFAQQRCIDVTSHNIANANTDGYSRQRAELQTTKPFPMPSVNNAVGPGQLGTGVEVTTIDRIRDSFLDYQIRVEKGVDGQYKGRDKFLSQLENIMNEPTDTGISKDIGNFFDAWNTLGTNAKESNSRSIVAQNTLTLTTDLNHTYNELEKLKENTQTVIKDDVFDINSKLKQIDQLNREIIQVRVAGNNPNDLMDRRDLLLDQLSEKFGITVDRKQFEGNDVTTSDDAKSKDVGDDGRPPLAADGTTNLNLVQANFPDQACRFSYVDSIQPADGQKVGDAGKYTVVYYKNGDKTDSSNAVTITVDIQDSTDKNGVTTTAADKYKQLNQCRVLWADNNGVALSVDTSSKSQGVVSGNLSAGSSIKFENLKMFQPPSGELKGYMSVQKDIDTYEGQLNKFAKALAFAVNGIESQEKNAVVDVTDSKGNIIEVNNFFVNADAQKKGVYTGTDLSKIEDAEADITAGNITINQAIIDDPMKIKTAAKYDGNNKPLTGESDGNRAVAVETLRDSLMTIQNIDPDNSTKTKKSDFLDGIFEVNSKLGVNAIINKTSGMTLDSYFKDTVDRLGIQEQEAKKTVTNQASLLAGFTQSRDSVSGVSLDEEMANLVQFQHCYQANAKLISTVDQLLDVVINGLKK</sequence>
<dbReference type="GO" id="GO:0005576">
    <property type="term" value="C:extracellular region"/>
    <property type="evidence" value="ECO:0007669"/>
    <property type="project" value="UniProtKB-SubCell"/>
</dbReference>
<evidence type="ECO:0000256" key="5">
    <source>
        <dbReference type="ARBA" id="ARBA00022525"/>
    </source>
</evidence>
<keyword evidence="11" id="KW-0969">Cilium</keyword>
<dbReference type="NCBIfam" id="TIGR02492">
    <property type="entry name" value="flgK_ends"/>
    <property type="match status" value="1"/>
</dbReference>
<feature type="domain" description="Flagellar hook-associated protein FlgK helical" evidence="10">
    <location>
        <begin position="102"/>
        <end position="239"/>
    </location>
</feature>
<evidence type="ECO:0000256" key="6">
    <source>
        <dbReference type="ARBA" id="ARBA00023143"/>
    </source>
</evidence>
<keyword evidence="11" id="KW-0966">Cell projection</keyword>
<keyword evidence="12" id="KW-1185">Reference proteome</keyword>
<proteinExistence type="inferred from homology"/>
<accession>C6PPJ7</accession>
<protein>
    <recommendedName>
        <fullName evidence="4">Flagellar hook-associated protein 1</fullName>
    </recommendedName>
</protein>
<keyword evidence="11" id="KW-0282">Flagellum</keyword>
<feature type="domain" description="Flagellar basal-body/hook protein C-terminal" evidence="9">
    <location>
        <begin position="605"/>
        <end position="645"/>
    </location>
</feature>
<dbReference type="Pfam" id="PF00460">
    <property type="entry name" value="Flg_bb_rod"/>
    <property type="match status" value="1"/>
</dbReference>
<dbReference type="KEGG" id="cck:Ccar_25005"/>
<evidence type="ECO:0000259" key="9">
    <source>
        <dbReference type="Pfam" id="PF06429"/>
    </source>
</evidence>
<dbReference type="InterPro" id="IPR053927">
    <property type="entry name" value="FlgK_helical"/>
</dbReference>
<evidence type="ECO:0000256" key="7">
    <source>
        <dbReference type="SAM" id="MobiDB-lite"/>
    </source>
</evidence>
<dbReference type="InterPro" id="IPR010930">
    <property type="entry name" value="Flg_bb/hook_C_dom"/>
</dbReference>
<dbReference type="Proteomes" id="UP000004198">
    <property type="component" value="Unassembled WGS sequence"/>
</dbReference>
<dbReference type="STRING" id="536227.Ccar_25005"/>
<comment type="caution">
    <text evidence="11">The sequence shown here is derived from an EMBL/GenBank/DDBJ whole genome shotgun (WGS) entry which is preliminary data.</text>
</comment>
<evidence type="ECO:0000259" key="10">
    <source>
        <dbReference type="Pfam" id="PF22638"/>
    </source>
</evidence>
<name>C6PPJ7_9CLOT</name>
<dbReference type="RefSeq" id="WP_007059599.1">
    <property type="nucleotide sequence ID" value="NZ_ACVI01000007.1"/>
</dbReference>
<dbReference type="PATRIC" id="fig|536227.13.peg.5170"/>
<dbReference type="Pfam" id="PF22638">
    <property type="entry name" value="FlgK_D1"/>
    <property type="match status" value="1"/>
</dbReference>
<dbReference type="GO" id="GO:0009424">
    <property type="term" value="C:bacterial-type flagellum hook"/>
    <property type="evidence" value="ECO:0007669"/>
    <property type="project" value="InterPro"/>
</dbReference>
<keyword evidence="5" id="KW-0964">Secreted</keyword>
<dbReference type="eggNOG" id="COG1256">
    <property type="taxonomic scope" value="Bacteria"/>
</dbReference>
<evidence type="ECO:0000256" key="2">
    <source>
        <dbReference type="ARBA" id="ARBA00004613"/>
    </source>
</evidence>
<dbReference type="PANTHER" id="PTHR30033">
    <property type="entry name" value="FLAGELLAR HOOK-ASSOCIATED PROTEIN 1"/>
    <property type="match status" value="1"/>
</dbReference>
<reference evidence="11 12" key="1">
    <citation type="submission" date="2009-06" db="EMBL/GenBank/DDBJ databases">
        <title>The draft genome of Clostridium carboxidivorans P7.</title>
        <authorList>
            <consortium name="US DOE Joint Genome Institute (JGI-PGF)"/>
            <person name="Lucas S."/>
            <person name="Copeland A."/>
            <person name="Lapidus A."/>
            <person name="Glavina del Rio T."/>
            <person name="Tice H."/>
            <person name="Bruce D."/>
            <person name="Goodwin L."/>
            <person name="Pitluck S."/>
            <person name="Larimer F."/>
            <person name="Land M.L."/>
            <person name="Hauser L."/>
            <person name="Hemme C.L."/>
        </authorList>
    </citation>
    <scope>NUCLEOTIDE SEQUENCE [LARGE SCALE GENOMIC DNA]</scope>
    <source>
        <strain evidence="11 12">P7</strain>
    </source>
</reference>
<dbReference type="GO" id="GO:0044780">
    <property type="term" value="P:bacterial-type flagellum assembly"/>
    <property type="evidence" value="ECO:0007669"/>
    <property type="project" value="InterPro"/>
</dbReference>
<evidence type="ECO:0000256" key="4">
    <source>
        <dbReference type="ARBA" id="ARBA00016244"/>
    </source>
</evidence>
<dbReference type="InterPro" id="IPR001444">
    <property type="entry name" value="Flag_bb_rod_N"/>
</dbReference>
<dbReference type="EMBL" id="ACVI01000007">
    <property type="protein sequence ID" value="EET88891.1"/>
    <property type="molecule type" value="Genomic_DNA"/>
</dbReference>
<comment type="similarity">
    <text evidence="3">Belongs to the flagella basal body rod proteins family.</text>
</comment>
<feature type="region of interest" description="Disordered" evidence="7">
    <location>
        <begin position="234"/>
        <end position="255"/>
    </location>
</feature>
<dbReference type="AlphaFoldDB" id="C6PPJ7"/>
<evidence type="ECO:0000259" key="8">
    <source>
        <dbReference type="Pfam" id="PF00460"/>
    </source>
</evidence>